<comment type="caution">
    <text evidence="9">The sequence shown here is derived from an EMBL/GenBank/DDBJ whole genome shotgun (WGS) entry which is preliminary data.</text>
</comment>
<dbReference type="GO" id="GO:0035870">
    <property type="term" value="F:dITP diphosphatase activity"/>
    <property type="evidence" value="ECO:0007669"/>
    <property type="project" value="UniProtKB-UniRule"/>
</dbReference>
<dbReference type="Pfam" id="PF01725">
    <property type="entry name" value="Ham1p_like"/>
    <property type="match status" value="1"/>
</dbReference>
<dbReference type="EC" id="3.6.1.66" evidence="7"/>
<dbReference type="InterPro" id="IPR029001">
    <property type="entry name" value="ITPase-like_fam"/>
</dbReference>
<evidence type="ECO:0000256" key="7">
    <source>
        <dbReference type="HAMAP-Rule" id="MF_01405"/>
    </source>
</evidence>
<comment type="catalytic activity">
    <reaction evidence="7">
        <text>ITP + H2O = IMP + diphosphate + H(+)</text>
        <dbReference type="Rhea" id="RHEA:29399"/>
        <dbReference type="ChEBI" id="CHEBI:15377"/>
        <dbReference type="ChEBI" id="CHEBI:15378"/>
        <dbReference type="ChEBI" id="CHEBI:33019"/>
        <dbReference type="ChEBI" id="CHEBI:58053"/>
        <dbReference type="ChEBI" id="CHEBI:61402"/>
        <dbReference type="EC" id="3.6.1.66"/>
    </reaction>
</comment>
<dbReference type="AlphaFoldDB" id="A0A147JSE9"/>
<dbReference type="Gene3D" id="3.90.950.10">
    <property type="match status" value="1"/>
</dbReference>
<dbReference type="InterPro" id="IPR002637">
    <property type="entry name" value="RdgB/HAM1"/>
</dbReference>
<feature type="binding site" evidence="7">
    <location>
        <position position="65"/>
    </location>
    <ligand>
        <name>Mg(2+)</name>
        <dbReference type="ChEBI" id="CHEBI:18420"/>
    </ligand>
</feature>
<name>A0A147JSE9_HADYE</name>
<dbReference type="GO" id="GO:0036222">
    <property type="term" value="F:XTP diphosphatase activity"/>
    <property type="evidence" value="ECO:0007669"/>
    <property type="project" value="UniProtKB-UniRule"/>
</dbReference>
<dbReference type="NCBIfam" id="NF011396">
    <property type="entry name" value="PRK14821.1"/>
    <property type="match status" value="1"/>
</dbReference>
<evidence type="ECO:0000256" key="8">
    <source>
        <dbReference type="RuleBase" id="RU003781"/>
    </source>
</evidence>
<evidence type="ECO:0000256" key="1">
    <source>
        <dbReference type="ARBA" id="ARBA00008023"/>
    </source>
</evidence>
<feature type="active site" description="Proton acceptor" evidence="7">
    <location>
        <position position="65"/>
    </location>
</feature>
<comment type="catalytic activity">
    <reaction evidence="7">
        <text>dITP + H2O = dIMP + diphosphate + H(+)</text>
        <dbReference type="Rhea" id="RHEA:28342"/>
        <dbReference type="ChEBI" id="CHEBI:15377"/>
        <dbReference type="ChEBI" id="CHEBI:15378"/>
        <dbReference type="ChEBI" id="CHEBI:33019"/>
        <dbReference type="ChEBI" id="CHEBI:61194"/>
        <dbReference type="ChEBI" id="CHEBI:61382"/>
        <dbReference type="EC" id="3.6.1.66"/>
    </reaction>
</comment>
<dbReference type="CDD" id="cd00515">
    <property type="entry name" value="HAM1"/>
    <property type="match status" value="1"/>
</dbReference>
<dbReference type="PANTHER" id="PTHR11067:SF9">
    <property type="entry name" value="INOSINE TRIPHOSPHATE PYROPHOSPHATASE"/>
    <property type="match status" value="1"/>
</dbReference>
<evidence type="ECO:0000313" key="9">
    <source>
        <dbReference type="EMBL" id="KUO39397.1"/>
    </source>
</evidence>
<proteinExistence type="inferred from homology"/>
<comment type="subunit">
    <text evidence="7">Homodimer.</text>
</comment>
<comment type="function">
    <text evidence="7">Pyrophosphatase that catalyzes the hydrolysis of nucleoside triphosphates to their monophosphate derivatives, with a high preference for the non-canonical purine nucleotides XTP (xanthosine triphosphate), dITP (deoxyinosine triphosphate) and ITP. Seems to function as a house-cleaning enzyme that removes non-canonical purine nucleotides from the nucleotide pool, thus preventing their incorporation into DNA/RNA and avoiding chromosomal lesions.</text>
</comment>
<reference evidence="9 10" key="1">
    <citation type="journal article" date="2016" name="Nat. Microbiol.">
        <title>Genomic inference of the metabolism of cosmopolitan subsurface Archaea, Hadesarchaea.</title>
        <authorList>
            <person name="Baker B.J."/>
            <person name="Saw J.H."/>
            <person name="Lind A.E."/>
            <person name="Lazar C.S."/>
            <person name="Hinrichs K.-U."/>
            <person name="Teske A.P."/>
            <person name="Ettema T.J."/>
        </authorList>
    </citation>
    <scope>NUCLEOTIDE SEQUENCE [LARGE SCALE GENOMIC DNA]</scope>
</reference>
<dbReference type="STRING" id="1776334.APZ16_03375"/>
<evidence type="ECO:0000256" key="3">
    <source>
        <dbReference type="ARBA" id="ARBA00022741"/>
    </source>
</evidence>
<evidence type="ECO:0000256" key="6">
    <source>
        <dbReference type="ARBA" id="ARBA00023080"/>
    </source>
</evidence>
<sequence>MALTFVTSNLHKFREVSELAARRGLEVVHYNWRYPEIQADELEEIARLSAMEVSAKLGKPCFVEDAGLFVDSLRGFPGPYSNYVFRTIGNPGILKLMHGEKNRRAEFRSAVGYCEPGGEPMIFVGRVEGWIAEEARGTGGFGFDPIFVALEGDGRTFAEMKTEEKNLFSHRARAVDSFLNWFKEVKG</sequence>
<comment type="similarity">
    <text evidence="1 7 8">Belongs to the HAM1 NTPase family.</text>
</comment>
<protein>
    <recommendedName>
        <fullName evidence="7">dITP/XTP pyrophosphatase</fullName>
        <ecNumber evidence="7">3.6.1.66</ecNumber>
    </recommendedName>
    <alternativeName>
        <fullName evidence="7">Non-canonical purine NTP pyrophosphatase</fullName>
    </alternativeName>
    <alternativeName>
        <fullName evidence="7">Non-standard purine NTP pyrophosphatase</fullName>
    </alternativeName>
    <alternativeName>
        <fullName evidence="7">Nucleoside-triphosphate diphosphatase</fullName>
    </alternativeName>
    <alternativeName>
        <fullName evidence="7">Nucleoside-triphosphate pyrophosphatase</fullName>
        <shortName evidence="7">NTPase</shortName>
    </alternativeName>
</protein>
<comment type="catalytic activity">
    <reaction evidence="7">
        <text>XTP + H2O = XMP + diphosphate + H(+)</text>
        <dbReference type="Rhea" id="RHEA:28610"/>
        <dbReference type="ChEBI" id="CHEBI:15377"/>
        <dbReference type="ChEBI" id="CHEBI:15378"/>
        <dbReference type="ChEBI" id="CHEBI:33019"/>
        <dbReference type="ChEBI" id="CHEBI:57464"/>
        <dbReference type="ChEBI" id="CHEBI:61314"/>
        <dbReference type="EC" id="3.6.1.66"/>
    </reaction>
</comment>
<dbReference type="GO" id="GO:0000166">
    <property type="term" value="F:nucleotide binding"/>
    <property type="evidence" value="ECO:0007669"/>
    <property type="project" value="UniProtKB-KW"/>
</dbReference>
<feature type="binding site" evidence="7">
    <location>
        <begin position="170"/>
        <end position="171"/>
    </location>
    <ligand>
        <name>substrate</name>
    </ligand>
</feature>
<organism evidence="9 10">
    <name type="scientific">Hadarchaeum yellowstonense</name>
    <dbReference type="NCBI Taxonomy" id="1776334"/>
    <lineage>
        <taxon>Archaea</taxon>
        <taxon>Methanobacteriati</taxon>
        <taxon>Candidatus Hadarchaeota</taxon>
        <taxon>Candidatus Hadarchaeia</taxon>
        <taxon>Candidatus Hadarchaeales</taxon>
        <taxon>Candidatus Hadarchaeaceae</taxon>
        <taxon>Candidatus Hadarchaeum</taxon>
    </lineage>
</organism>
<feature type="binding site" evidence="7">
    <location>
        <position position="66"/>
    </location>
    <ligand>
        <name>substrate</name>
    </ligand>
</feature>
<evidence type="ECO:0000313" key="10">
    <source>
        <dbReference type="Proteomes" id="UP000074294"/>
    </source>
</evidence>
<dbReference type="Proteomes" id="UP000074294">
    <property type="component" value="Unassembled WGS sequence"/>
</dbReference>
<dbReference type="InterPro" id="IPR020922">
    <property type="entry name" value="dITP/XTP_pyrophosphatase"/>
</dbReference>
<accession>A0A147JSE9</accession>
<evidence type="ECO:0000256" key="2">
    <source>
        <dbReference type="ARBA" id="ARBA00022723"/>
    </source>
</evidence>
<dbReference type="HAMAP" id="MF_01405">
    <property type="entry name" value="Non_canon_purine_NTPase"/>
    <property type="match status" value="1"/>
</dbReference>
<dbReference type="GO" id="GO:0017111">
    <property type="term" value="F:ribonucleoside triphosphate phosphatase activity"/>
    <property type="evidence" value="ECO:0007669"/>
    <property type="project" value="InterPro"/>
</dbReference>
<feature type="binding site" evidence="7">
    <location>
        <begin position="7"/>
        <end position="12"/>
    </location>
    <ligand>
        <name>substrate</name>
    </ligand>
</feature>
<dbReference type="GO" id="GO:0046872">
    <property type="term" value="F:metal ion binding"/>
    <property type="evidence" value="ECO:0007669"/>
    <property type="project" value="UniProtKB-KW"/>
</dbReference>
<keyword evidence="2 7" id="KW-0479">Metal-binding</keyword>
<dbReference type="SUPFAM" id="SSF52972">
    <property type="entry name" value="ITPase-like"/>
    <property type="match status" value="1"/>
</dbReference>
<feature type="binding site" evidence="7">
    <location>
        <position position="165"/>
    </location>
    <ligand>
        <name>substrate</name>
    </ligand>
</feature>
<feature type="binding site" evidence="7">
    <location>
        <position position="36"/>
    </location>
    <ligand>
        <name>Mg(2+)</name>
        <dbReference type="ChEBI" id="CHEBI:18420"/>
    </ligand>
</feature>
<gene>
    <name evidence="9" type="ORF">APZ16_03375</name>
</gene>
<evidence type="ECO:0000256" key="4">
    <source>
        <dbReference type="ARBA" id="ARBA00022801"/>
    </source>
</evidence>
<dbReference type="GO" id="GO:0036220">
    <property type="term" value="F:ITP diphosphatase activity"/>
    <property type="evidence" value="ECO:0007669"/>
    <property type="project" value="UniProtKB-UniRule"/>
</dbReference>
<dbReference type="PANTHER" id="PTHR11067">
    <property type="entry name" value="INOSINE TRIPHOSPHATE PYROPHOSPHATASE/HAM1 PROTEIN"/>
    <property type="match status" value="1"/>
</dbReference>
<dbReference type="GO" id="GO:0005737">
    <property type="term" value="C:cytoplasm"/>
    <property type="evidence" value="ECO:0007669"/>
    <property type="project" value="TreeGrafter"/>
</dbReference>
<dbReference type="EMBL" id="LQMQ01000065">
    <property type="protein sequence ID" value="KUO39397.1"/>
    <property type="molecule type" value="Genomic_DNA"/>
</dbReference>
<dbReference type="GO" id="GO:0009146">
    <property type="term" value="P:purine nucleoside triphosphate catabolic process"/>
    <property type="evidence" value="ECO:0007669"/>
    <property type="project" value="UniProtKB-UniRule"/>
</dbReference>
<keyword evidence="5 7" id="KW-0460">Magnesium</keyword>
<dbReference type="NCBIfam" id="TIGR00042">
    <property type="entry name" value="RdgB/HAM1 family non-canonical purine NTP pyrophosphatase"/>
    <property type="match status" value="1"/>
</dbReference>
<keyword evidence="3 7" id="KW-0547">Nucleotide-binding</keyword>
<comment type="cofactor">
    <cofactor evidence="7">
        <name>Mg(2+)</name>
        <dbReference type="ChEBI" id="CHEBI:18420"/>
    </cofactor>
    <text evidence="7">Binds 1 Mg(2+) ion per subunit.</text>
</comment>
<keyword evidence="4 7" id="KW-0378">Hydrolase</keyword>
<keyword evidence="6 7" id="KW-0546">Nucleotide metabolism</keyword>
<dbReference type="GO" id="GO:0009117">
    <property type="term" value="P:nucleotide metabolic process"/>
    <property type="evidence" value="ECO:0007669"/>
    <property type="project" value="UniProtKB-KW"/>
</dbReference>
<evidence type="ECO:0000256" key="5">
    <source>
        <dbReference type="ARBA" id="ARBA00022842"/>
    </source>
</evidence>
<feature type="binding site" evidence="7">
    <location>
        <begin position="141"/>
        <end position="144"/>
    </location>
    <ligand>
        <name>substrate</name>
    </ligand>
</feature>